<keyword evidence="5 7" id="KW-0378">Hydrolase</keyword>
<dbReference type="GO" id="GO:0004222">
    <property type="term" value="F:metalloendopeptidase activity"/>
    <property type="evidence" value="ECO:0007669"/>
    <property type="project" value="InterPro"/>
</dbReference>
<keyword evidence="7" id="KW-0963">Cytoplasm</keyword>
<dbReference type="EC" id="3.1.-.-" evidence="7"/>
<organism evidence="8 9">
    <name type="scientific">Telmatospirillum siberiense</name>
    <dbReference type="NCBI Taxonomy" id="382514"/>
    <lineage>
        <taxon>Bacteria</taxon>
        <taxon>Pseudomonadati</taxon>
        <taxon>Pseudomonadota</taxon>
        <taxon>Alphaproteobacteria</taxon>
        <taxon>Rhodospirillales</taxon>
        <taxon>Rhodospirillaceae</taxon>
        <taxon>Telmatospirillum</taxon>
    </lineage>
</organism>
<dbReference type="PANTHER" id="PTHR46986:SF1">
    <property type="entry name" value="ENDORIBONUCLEASE YBEY, CHLOROPLASTIC"/>
    <property type="match status" value="1"/>
</dbReference>
<dbReference type="PROSITE" id="PS01306">
    <property type="entry name" value="UPF0054"/>
    <property type="match status" value="1"/>
</dbReference>
<keyword evidence="2 7" id="KW-0540">Nuclease</keyword>
<dbReference type="AlphaFoldDB" id="A0A2N3PSL0"/>
<dbReference type="InterPro" id="IPR023091">
    <property type="entry name" value="MetalPrtase_cat_dom_sf_prd"/>
</dbReference>
<comment type="function">
    <text evidence="7">Single strand-specific metallo-endoribonuclease involved in late-stage 70S ribosome quality control and in maturation of the 3' terminus of the 16S rRNA.</text>
</comment>
<keyword evidence="9" id="KW-1185">Reference proteome</keyword>
<evidence type="ECO:0000256" key="5">
    <source>
        <dbReference type="ARBA" id="ARBA00022801"/>
    </source>
</evidence>
<dbReference type="Proteomes" id="UP000233293">
    <property type="component" value="Unassembled WGS sequence"/>
</dbReference>
<dbReference type="EMBL" id="PIUM01000021">
    <property type="protein sequence ID" value="PKU23389.1"/>
    <property type="molecule type" value="Genomic_DNA"/>
</dbReference>
<proteinExistence type="inferred from homology"/>
<evidence type="ECO:0000256" key="6">
    <source>
        <dbReference type="ARBA" id="ARBA00022833"/>
    </source>
</evidence>
<evidence type="ECO:0000313" key="9">
    <source>
        <dbReference type="Proteomes" id="UP000233293"/>
    </source>
</evidence>
<dbReference type="NCBIfam" id="TIGR00043">
    <property type="entry name" value="rRNA maturation RNase YbeY"/>
    <property type="match status" value="1"/>
</dbReference>
<dbReference type="InterPro" id="IPR020549">
    <property type="entry name" value="YbeY_CS"/>
</dbReference>
<dbReference type="OrthoDB" id="9807740at2"/>
<comment type="caution">
    <text evidence="8">The sequence shown here is derived from an EMBL/GenBank/DDBJ whole genome shotgun (WGS) entry which is preliminary data.</text>
</comment>
<gene>
    <name evidence="7 8" type="primary">ybeY</name>
    <name evidence="8" type="ORF">CWS72_16970</name>
</gene>
<keyword evidence="4 7" id="KW-0255">Endonuclease</keyword>
<dbReference type="GO" id="GO:0004521">
    <property type="term" value="F:RNA endonuclease activity"/>
    <property type="evidence" value="ECO:0007669"/>
    <property type="project" value="UniProtKB-UniRule"/>
</dbReference>
<dbReference type="Pfam" id="PF02130">
    <property type="entry name" value="YbeY"/>
    <property type="match status" value="1"/>
</dbReference>
<keyword evidence="7" id="KW-0690">Ribosome biogenesis</keyword>
<dbReference type="GO" id="GO:0005737">
    <property type="term" value="C:cytoplasm"/>
    <property type="evidence" value="ECO:0007669"/>
    <property type="project" value="UniProtKB-SubCell"/>
</dbReference>
<dbReference type="SUPFAM" id="SSF55486">
    <property type="entry name" value="Metalloproteases ('zincins'), catalytic domain"/>
    <property type="match status" value="1"/>
</dbReference>
<dbReference type="GO" id="GO:0008270">
    <property type="term" value="F:zinc ion binding"/>
    <property type="evidence" value="ECO:0007669"/>
    <property type="project" value="UniProtKB-UniRule"/>
</dbReference>
<accession>A0A2N3PSL0</accession>
<dbReference type="GO" id="GO:0006364">
    <property type="term" value="P:rRNA processing"/>
    <property type="evidence" value="ECO:0007669"/>
    <property type="project" value="UniProtKB-UniRule"/>
</dbReference>
<comment type="cofactor">
    <cofactor evidence="7">
        <name>Zn(2+)</name>
        <dbReference type="ChEBI" id="CHEBI:29105"/>
    </cofactor>
    <text evidence="7">Binds 1 zinc ion.</text>
</comment>
<feature type="binding site" evidence="7">
    <location>
        <position position="130"/>
    </location>
    <ligand>
        <name>Zn(2+)</name>
        <dbReference type="ChEBI" id="CHEBI:29105"/>
        <note>catalytic</note>
    </ligand>
</feature>
<sequence length="172" mass="18574">MPCEHWSEALADVEGLCRRVVLAALDGSGEVLSRGTPEQVEVSLVLADDAMVQELNRQYRGQDKPTNVLSFAALDGDDEIAVPDGPLMLGDVVLAFETTTREALAEGKPLADHLSHLLVHGILHLLGYDHLEEAEAEEMEGRERVILAGLGIADPYALPPGSEAGEERIERT</sequence>
<dbReference type="InterPro" id="IPR002036">
    <property type="entry name" value="YbeY"/>
</dbReference>
<evidence type="ECO:0000256" key="2">
    <source>
        <dbReference type="ARBA" id="ARBA00022722"/>
    </source>
</evidence>
<keyword evidence="6 7" id="KW-0862">Zinc</keyword>
<comment type="similarity">
    <text evidence="1 7">Belongs to the endoribonuclease YbeY family.</text>
</comment>
<keyword evidence="7" id="KW-0698">rRNA processing</keyword>
<evidence type="ECO:0000256" key="1">
    <source>
        <dbReference type="ARBA" id="ARBA00010875"/>
    </source>
</evidence>
<dbReference type="Gene3D" id="3.40.390.30">
    <property type="entry name" value="Metalloproteases ('zincins'), catalytic domain"/>
    <property type="match status" value="1"/>
</dbReference>
<dbReference type="RefSeq" id="WP_101251879.1">
    <property type="nucleotide sequence ID" value="NZ_PIUM01000021.1"/>
</dbReference>
<feature type="binding site" evidence="7">
    <location>
        <position position="120"/>
    </location>
    <ligand>
        <name>Zn(2+)</name>
        <dbReference type="ChEBI" id="CHEBI:29105"/>
        <note>catalytic</note>
    </ligand>
</feature>
<dbReference type="HAMAP" id="MF_00009">
    <property type="entry name" value="Endoribonucl_YbeY"/>
    <property type="match status" value="1"/>
</dbReference>
<reference evidence="9" key="1">
    <citation type="submission" date="2017-12" db="EMBL/GenBank/DDBJ databases">
        <title>Draft genome sequence of Telmatospirillum siberiense 26-4b1T, an acidotolerant peatland alphaproteobacterium potentially involved in sulfur cycling.</title>
        <authorList>
            <person name="Hausmann B."/>
            <person name="Pjevac P."/>
            <person name="Schreck K."/>
            <person name="Herbold C.W."/>
            <person name="Daims H."/>
            <person name="Wagner M."/>
            <person name="Pester M."/>
            <person name="Loy A."/>
        </authorList>
    </citation>
    <scope>NUCLEOTIDE SEQUENCE [LARGE SCALE GENOMIC DNA]</scope>
    <source>
        <strain evidence="9">26-4b1</strain>
    </source>
</reference>
<feature type="binding site" evidence="7">
    <location>
        <position position="124"/>
    </location>
    <ligand>
        <name>Zn(2+)</name>
        <dbReference type="ChEBI" id="CHEBI:29105"/>
        <note>catalytic</note>
    </ligand>
</feature>
<name>A0A2N3PSL0_9PROT</name>
<comment type="subcellular location">
    <subcellularLocation>
        <location evidence="7">Cytoplasm</location>
    </subcellularLocation>
</comment>
<evidence type="ECO:0000256" key="4">
    <source>
        <dbReference type="ARBA" id="ARBA00022759"/>
    </source>
</evidence>
<protein>
    <recommendedName>
        <fullName evidence="7">Endoribonuclease YbeY</fullName>
        <ecNumber evidence="7">3.1.-.-</ecNumber>
    </recommendedName>
</protein>
<dbReference type="PANTHER" id="PTHR46986">
    <property type="entry name" value="ENDORIBONUCLEASE YBEY, CHLOROPLASTIC"/>
    <property type="match status" value="1"/>
</dbReference>
<evidence type="ECO:0000313" key="8">
    <source>
        <dbReference type="EMBL" id="PKU23389.1"/>
    </source>
</evidence>
<evidence type="ECO:0000256" key="7">
    <source>
        <dbReference type="HAMAP-Rule" id="MF_00009"/>
    </source>
</evidence>
<evidence type="ECO:0000256" key="3">
    <source>
        <dbReference type="ARBA" id="ARBA00022723"/>
    </source>
</evidence>
<keyword evidence="3 7" id="KW-0479">Metal-binding</keyword>